<proteinExistence type="predicted"/>
<dbReference type="Proteomes" id="UP000199634">
    <property type="component" value="Unassembled WGS sequence"/>
</dbReference>
<sequence length="139" mass="15538">MLSQKSKYALKALGYLAKFHGNGPVLMSTIAREKKIPLAFLENIFHELKKKGFLLSHRGRFGGYILAQDPDKISVASIIRIVNGPLAMLPCVSLNFYTTCNDCCEATCGLRGIFQETRDALLKVLENKYLSDIIDKDLK</sequence>
<dbReference type="OrthoDB" id="9802344at2"/>
<dbReference type="Gene3D" id="1.10.10.10">
    <property type="entry name" value="Winged helix-like DNA-binding domain superfamily/Winged helix DNA-binding domain"/>
    <property type="match status" value="1"/>
</dbReference>
<accession>A0A1H6KEN4</accession>
<dbReference type="STRING" id="1159016.SAMN02927937_01161"/>
<dbReference type="PANTHER" id="PTHR33221">
    <property type="entry name" value="WINGED HELIX-TURN-HELIX TRANSCRIPTIONAL REGULATOR, RRF2 FAMILY"/>
    <property type="match status" value="1"/>
</dbReference>
<dbReference type="EMBL" id="FNXE01000012">
    <property type="protein sequence ID" value="SEH73988.1"/>
    <property type="molecule type" value="Genomic_DNA"/>
</dbReference>
<dbReference type="GO" id="GO:0005829">
    <property type="term" value="C:cytosol"/>
    <property type="evidence" value="ECO:0007669"/>
    <property type="project" value="TreeGrafter"/>
</dbReference>
<dbReference type="InterPro" id="IPR036388">
    <property type="entry name" value="WH-like_DNA-bd_sf"/>
</dbReference>
<dbReference type="AlphaFoldDB" id="A0A1H6KEN4"/>
<protein>
    <submittedName>
        <fullName evidence="2">Transcriptional regulator, BadM/Rrf2 family</fullName>
    </submittedName>
</protein>
<dbReference type="GO" id="GO:0003677">
    <property type="term" value="F:DNA binding"/>
    <property type="evidence" value="ECO:0007669"/>
    <property type="project" value="UniProtKB-KW"/>
</dbReference>
<dbReference type="RefSeq" id="WP_091097297.1">
    <property type="nucleotide sequence ID" value="NZ_FNXE01000012.1"/>
</dbReference>
<dbReference type="PANTHER" id="PTHR33221:SF5">
    <property type="entry name" value="HTH-TYPE TRANSCRIPTIONAL REGULATOR ISCR"/>
    <property type="match status" value="1"/>
</dbReference>
<dbReference type="InterPro" id="IPR000944">
    <property type="entry name" value="Tscrpt_reg_Rrf2"/>
</dbReference>
<gene>
    <name evidence="2" type="ORF">SAMN02927937_01161</name>
</gene>
<keyword evidence="3" id="KW-1185">Reference proteome</keyword>
<dbReference type="GO" id="GO:0003700">
    <property type="term" value="F:DNA-binding transcription factor activity"/>
    <property type="evidence" value="ECO:0007669"/>
    <property type="project" value="TreeGrafter"/>
</dbReference>
<reference evidence="2 3" key="1">
    <citation type="submission" date="2016-10" db="EMBL/GenBank/DDBJ databases">
        <authorList>
            <person name="de Groot N.N."/>
        </authorList>
    </citation>
    <scope>NUCLEOTIDE SEQUENCE [LARGE SCALE GENOMIC DNA]</scope>
    <source>
        <strain evidence="2 3">CGMCC 1.10825</strain>
    </source>
</reference>
<evidence type="ECO:0000313" key="3">
    <source>
        <dbReference type="Proteomes" id="UP000199634"/>
    </source>
</evidence>
<evidence type="ECO:0000313" key="2">
    <source>
        <dbReference type="EMBL" id="SEH73988.1"/>
    </source>
</evidence>
<dbReference type="PROSITE" id="PS51197">
    <property type="entry name" value="HTH_RRF2_2"/>
    <property type="match status" value="1"/>
</dbReference>
<evidence type="ECO:0000256" key="1">
    <source>
        <dbReference type="ARBA" id="ARBA00023125"/>
    </source>
</evidence>
<name>A0A1H6KEN4_9FLAO</name>
<dbReference type="SUPFAM" id="SSF46785">
    <property type="entry name" value="Winged helix' DNA-binding domain"/>
    <property type="match status" value="1"/>
</dbReference>
<dbReference type="NCBIfam" id="TIGR00738">
    <property type="entry name" value="rrf2_super"/>
    <property type="match status" value="1"/>
</dbReference>
<keyword evidence="1" id="KW-0238">DNA-binding</keyword>
<organism evidence="2 3">
    <name type="scientific">Paenimyroides marinum</name>
    <dbReference type="NCBI Taxonomy" id="1159016"/>
    <lineage>
        <taxon>Bacteria</taxon>
        <taxon>Pseudomonadati</taxon>
        <taxon>Bacteroidota</taxon>
        <taxon>Flavobacteriia</taxon>
        <taxon>Flavobacteriales</taxon>
        <taxon>Flavobacteriaceae</taxon>
        <taxon>Paenimyroides</taxon>
    </lineage>
</organism>
<dbReference type="Pfam" id="PF02082">
    <property type="entry name" value="Rrf2"/>
    <property type="match status" value="1"/>
</dbReference>
<dbReference type="InterPro" id="IPR036390">
    <property type="entry name" value="WH_DNA-bd_sf"/>
</dbReference>